<evidence type="ECO:0000313" key="3">
    <source>
        <dbReference type="Proteomes" id="UP001500221"/>
    </source>
</evidence>
<name>A0ABP9P446_9ACTN</name>
<protein>
    <recommendedName>
        <fullName evidence="4">DUF998 domain-containing protein</fullName>
    </recommendedName>
</protein>
<feature type="transmembrane region" description="Helical" evidence="1">
    <location>
        <begin position="38"/>
        <end position="58"/>
    </location>
</feature>
<accession>A0ABP9P446</accession>
<evidence type="ECO:0000313" key="2">
    <source>
        <dbReference type="EMBL" id="GAA5140275.1"/>
    </source>
</evidence>
<evidence type="ECO:0000256" key="1">
    <source>
        <dbReference type="SAM" id="Phobius"/>
    </source>
</evidence>
<feature type="transmembrane region" description="Helical" evidence="1">
    <location>
        <begin position="70"/>
        <end position="87"/>
    </location>
</feature>
<feature type="transmembrane region" description="Helical" evidence="1">
    <location>
        <begin position="313"/>
        <end position="331"/>
    </location>
</feature>
<feature type="transmembrane region" description="Helical" evidence="1">
    <location>
        <begin position="206"/>
        <end position="229"/>
    </location>
</feature>
<sequence length="348" mass="34149">MRPVLLATLGRGEAGSGAGSGVDDVHGTYAAVVRTRAGQGLLVAAALVAAAGGRHWAYCDADVPGGLDRGVLLAGVLAVVLLAAHALRSDDTVSRVGTAVAGGLTVVVLVGGPLGGVGASLTGAGAAVALAVALARGPARTTAAVLAQSLGAGLVVLTLAAGRAWQTGLVLHRDEESIDWLSLSIYAGLVAPVALLVAVTRPSSRALPWLGGAAVGALTLVAVAGPWYANTVNYVGCSPDGSMVSTLVGYDPTPWFDAAVLVAAVALAGAFVLAWHRTGGVAPRALLLATLVAAVPASVLALTRATAPEWPHVAVAAWTLTLAGAALLAAGERPPPVASAPCASASRS</sequence>
<proteinExistence type="predicted"/>
<keyword evidence="1" id="KW-0472">Membrane</keyword>
<keyword evidence="3" id="KW-1185">Reference proteome</keyword>
<feature type="transmembrane region" description="Helical" evidence="1">
    <location>
        <begin position="177"/>
        <end position="199"/>
    </location>
</feature>
<evidence type="ECO:0008006" key="4">
    <source>
        <dbReference type="Google" id="ProtNLM"/>
    </source>
</evidence>
<feature type="transmembrane region" description="Helical" evidence="1">
    <location>
        <begin position="144"/>
        <end position="165"/>
    </location>
</feature>
<dbReference type="Proteomes" id="UP001500221">
    <property type="component" value="Unassembled WGS sequence"/>
</dbReference>
<keyword evidence="1" id="KW-0812">Transmembrane</keyword>
<gene>
    <name evidence="2" type="ORF">GCM10023340_00140</name>
</gene>
<keyword evidence="1" id="KW-1133">Transmembrane helix</keyword>
<dbReference type="EMBL" id="BAABKG010000001">
    <property type="protein sequence ID" value="GAA5140275.1"/>
    <property type="molecule type" value="Genomic_DNA"/>
</dbReference>
<comment type="caution">
    <text evidence="2">The sequence shown here is derived from an EMBL/GenBank/DDBJ whole genome shotgun (WGS) entry which is preliminary data.</text>
</comment>
<organism evidence="2 3">
    <name type="scientific">Nocardioides marinquilinus</name>
    <dbReference type="NCBI Taxonomy" id="1210400"/>
    <lineage>
        <taxon>Bacteria</taxon>
        <taxon>Bacillati</taxon>
        <taxon>Actinomycetota</taxon>
        <taxon>Actinomycetes</taxon>
        <taxon>Propionibacteriales</taxon>
        <taxon>Nocardioidaceae</taxon>
        <taxon>Nocardioides</taxon>
    </lineage>
</organism>
<feature type="transmembrane region" description="Helical" evidence="1">
    <location>
        <begin position="255"/>
        <end position="274"/>
    </location>
</feature>
<feature type="transmembrane region" description="Helical" evidence="1">
    <location>
        <begin position="286"/>
        <end position="307"/>
    </location>
</feature>
<reference evidence="3" key="1">
    <citation type="journal article" date="2019" name="Int. J. Syst. Evol. Microbiol.">
        <title>The Global Catalogue of Microorganisms (GCM) 10K type strain sequencing project: providing services to taxonomists for standard genome sequencing and annotation.</title>
        <authorList>
            <consortium name="The Broad Institute Genomics Platform"/>
            <consortium name="The Broad Institute Genome Sequencing Center for Infectious Disease"/>
            <person name="Wu L."/>
            <person name="Ma J."/>
        </authorList>
    </citation>
    <scope>NUCLEOTIDE SEQUENCE [LARGE SCALE GENOMIC DNA]</scope>
    <source>
        <strain evidence="3">JCM 18459</strain>
    </source>
</reference>
<feature type="transmembrane region" description="Helical" evidence="1">
    <location>
        <begin position="99"/>
        <end position="132"/>
    </location>
</feature>